<dbReference type="Proteomes" id="UP000805704">
    <property type="component" value="Chromosome 16"/>
</dbReference>
<evidence type="ECO:0000313" key="1">
    <source>
        <dbReference type="EMBL" id="KAG8010185.1"/>
    </source>
</evidence>
<feature type="non-terminal residue" evidence="1">
    <location>
        <position position="1"/>
    </location>
</feature>
<keyword evidence="2" id="KW-1185">Reference proteome</keyword>
<protein>
    <submittedName>
        <fullName evidence="1">Uncharacterized protein</fullName>
    </submittedName>
</protein>
<comment type="caution">
    <text evidence="1">The sequence shown here is derived from an EMBL/GenBank/DDBJ whole genome shotgun (WGS) entry which is preliminary data.</text>
</comment>
<evidence type="ECO:0000313" key="2">
    <source>
        <dbReference type="Proteomes" id="UP000805704"/>
    </source>
</evidence>
<feature type="non-terminal residue" evidence="1">
    <location>
        <position position="103"/>
    </location>
</feature>
<gene>
    <name evidence="1" type="ORF">GBF38_014390</name>
</gene>
<sequence length="103" mass="10945">RDIALHASTVTPESCSAATLVLLELHSCEEGAHPGSSEAVVGGGRLLLVQYPKVVTVNLKVALQVYSLMEAVRLPTKGQATCCGSMMDTHQYCVLDSCYLPPI</sequence>
<organism evidence="1 2">
    <name type="scientific">Nibea albiflora</name>
    <name type="common">Yellow drum</name>
    <name type="synonym">Corvina albiflora</name>
    <dbReference type="NCBI Taxonomy" id="240163"/>
    <lineage>
        <taxon>Eukaryota</taxon>
        <taxon>Metazoa</taxon>
        <taxon>Chordata</taxon>
        <taxon>Craniata</taxon>
        <taxon>Vertebrata</taxon>
        <taxon>Euteleostomi</taxon>
        <taxon>Actinopterygii</taxon>
        <taxon>Neopterygii</taxon>
        <taxon>Teleostei</taxon>
        <taxon>Neoteleostei</taxon>
        <taxon>Acanthomorphata</taxon>
        <taxon>Eupercaria</taxon>
        <taxon>Sciaenidae</taxon>
        <taxon>Nibea</taxon>
    </lineage>
</organism>
<accession>A0ACB7F834</accession>
<reference evidence="1" key="1">
    <citation type="submission" date="2020-04" db="EMBL/GenBank/DDBJ databases">
        <title>A chromosome-scale assembly and high-density genetic map of the yellow drum (Nibea albiflora) genome.</title>
        <authorList>
            <person name="Xu D."/>
            <person name="Zhang W."/>
            <person name="Chen R."/>
            <person name="Tan P."/>
            <person name="Wang L."/>
            <person name="Song H."/>
            <person name="Tian L."/>
            <person name="Zhu Q."/>
            <person name="Wang B."/>
        </authorList>
    </citation>
    <scope>NUCLEOTIDE SEQUENCE</scope>
    <source>
        <strain evidence="1">ZJHYS-2018</strain>
    </source>
</reference>
<proteinExistence type="predicted"/>
<name>A0ACB7F834_NIBAL</name>
<dbReference type="EMBL" id="CM024804">
    <property type="protein sequence ID" value="KAG8010185.1"/>
    <property type="molecule type" value="Genomic_DNA"/>
</dbReference>